<dbReference type="HOGENOM" id="CLU_3256294_0_0_3"/>
<organism evidence="1 2">
    <name type="scientific">Prochlorococcus marinus (strain MIT 9303)</name>
    <dbReference type="NCBI Taxonomy" id="59922"/>
    <lineage>
        <taxon>Bacteria</taxon>
        <taxon>Bacillati</taxon>
        <taxon>Cyanobacteriota</taxon>
        <taxon>Cyanophyceae</taxon>
        <taxon>Synechococcales</taxon>
        <taxon>Prochlorococcaceae</taxon>
        <taxon>Prochlorococcus</taxon>
    </lineage>
</organism>
<evidence type="ECO:0000313" key="2">
    <source>
        <dbReference type="Proteomes" id="UP000002274"/>
    </source>
</evidence>
<dbReference type="AlphaFoldDB" id="A2CCB9"/>
<dbReference type="EMBL" id="CP000554">
    <property type="protein sequence ID" value="ABM79129.1"/>
    <property type="molecule type" value="Genomic_DNA"/>
</dbReference>
<dbReference type="Proteomes" id="UP000002274">
    <property type="component" value="Chromosome"/>
</dbReference>
<name>A2CCB9_PROM3</name>
<protein>
    <submittedName>
        <fullName evidence="1">Uncharacterized protein</fullName>
    </submittedName>
</protein>
<accession>A2CCB9</accession>
<gene>
    <name evidence="1" type="ordered locus">P9303_23961</name>
</gene>
<dbReference type="KEGG" id="pmf:P9303_23961"/>
<proteinExistence type="predicted"/>
<evidence type="ECO:0000313" key="1">
    <source>
        <dbReference type="EMBL" id="ABM79129.1"/>
    </source>
</evidence>
<sequence>MATGSEGFGSCVEGIRVDVGLKKAEALFVLPCIRGWIRRLGG</sequence>
<dbReference type="STRING" id="59922.P9303_23961"/>
<reference evidence="1 2" key="1">
    <citation type="journal article" date="2007" name="PLoS Genet.">
        <title>Patterns and implications of gene gain and loss in the evolution of Prochlorococcus.</title>
        <authorList>
            <person name="Kettler G.C."/>
            <person name="Martiny A.C."/>
            <person name="Huang K."/>
            <person name="Zucker J."/>
            <person name="Coleman M.L."/>
            <person name="Rodrigue S."/>
            <person name="Chen F."/>
            <person name="Lapidus A."/>
            <person name="Ferriera S."/>
            <person name="Johnson J."/>
            <person name="Steglich C."/>
            <person name="Church G.M."/>
            <person name="Richardson P."/>
            <person name="Chisholm S.W."/>
        </authorList>
    </citation>
    <scope>NUCLEOTIDE SEQUENCE [LARGE SCALE GENOMIC DNA]</scope>
    <source>
        <strain evidence="1 2">MIT 9303</strain>
    </source>
</reference>